<evidence type="ECO:0000256" key="1">
    <source>
        <dbReference type="SAM" id="Coils"/>
    </source>
</evidence>
<reference evidence="2 3" key="1">
    <citation type="journal article" date="2024" name="Plant J.">
        <title>Genome sequences and population genomics reveal climatic adaptation and genomic divergence between two closely related sweetgum species.</title>
        <authorList>
            <person name="Xu W.Q."/>
            <person name="Ren C.Q."/>
            <person name="Zhang X.Y."/>
            <person name="Comes H.P."/>
            <person name="Liu X.H."/>
            <person name="Li Y.G."/>
            <person name="Kettle C.J."/>
            <person name="Jalonen R."/>
            <person name="Gaisberger H."/>
            <person name="Ma Y.Z."/>
            <person name="Qiu Y.X."/>
        </authorList>
    </citation>
    <scope>NUCLEOTIDE SEQUENCE [LARGE SCALE GENOMIC DNA]</scope>
    <source>
        <strain evidence="2">Hangzhou</strain>
    </source>
</reference>
<gene>
    <name evidence="2" type="ORF">L1049_004083</name>
</gene>
<evidence type="ECO:0000313" key="3">
    <source>
        <dbReference type="Proteomes" id="UP001415857"/>
    </source>
</evidence>
<dbReference type="AlphaFoldDB" id="A0AAP0RNX2"/>
<keyword evidence="1" id="KW-0175">Coiled coil</keyword>
<protein>
    <recommendedName>
        <fullName evidence="4">Disease resistance protein</fullName>
    </recommendedName>
</protein>
<evidence type="ECO:0008006" key="4">
    <source>
        <dbReference type="Google" id="ProtNLM"/>
    </source>
</evidence>
<accession>A0AAP0RNX2</accession>
<dbReference type="Proteomes" id="UP001415857">
    <property type="component" value="Unassembled WGS sequence"/>
</dbReference>
<comment type="caution">
    <text evidence="2">The sequence shown here is derived from an EMBL/GenBank/DDBJ whole genome shotgun (WGS) entry which is preliminary data.</text>
</comment>
<keyword evidence="3" id="KW-1185">Reference proteome</keyword>
<evidence type="ECO:0000313" key="2">
    <source>
        <dbReference type="EMBL" id="KAK9281188.1"/>
    </source>
</evidence>
<feature type="coiled-coil region" evidence="1">
    <location>
        <begin position="34"/>
        <end position="61"/>
    </location>
</feature>
<sequence length="96" mass="10857">MNVESSVSIVDLVSRLWDCTAAHASYICNLEGDLDDLRTAIEELKESRNDVMAKVNTAEEGQQMKRLDQVQGWLSRVEVMESEVDKLIRDGSQEVE</sequence>
<dbReference type="EMBL" id="JBBPBK010000007">
    <property type="protein sequence ID" value="KAK9281188.1"/>
    <property type="molecule type" value="Genomic_DNA"/>
</dbReference>
<organism evidence="2 3">
    <name type="scientific">Liquidambar formosana</name>
    <name type="common">Formosan gum</name>
    <dbReference type="NCBI Taxonomy" id="63359"/>
    <lineage>
        <taxon>Eukaryota</taxon>
        <taxon>Viridiplantae</taxon>
        <taxon>Streptophyta</taxon>
        <taxon>Embryophyta</taxon>
        <taxon>Tracheophyta</taxon>
        <taxon>Spermatophyta</taxon>
        <taxon>Magnoliopsida</taxon>
        <taxon>eudicotyledons</taxon>
        <taxon>Gunneridae</taxon>
        <taxon>Pentapetalae</taxon>
        <taxon>Saxifragales</taxon>
        <taxon>Altingiaceae</taxon>
        <taxon>Liquidambar</taxon>
    </lineage>
</organism>
<name>A0AAP0RNX2_LIQFO</name>
<proteinExistence type="predicted"/>